<dbReference type="Pfam" id="PF10979">
    <property type="entry name" value="DUF2786"/>
    <property type="match status" value="1"/>
</dbReference>
<dbReference type="InterPro" id="IPR055592">
    <property type="entry name" value="DUF7168"/>
</dbReference>
<evidence type="ECO:0000259" key="2">
    <source>
        <dbReference type="Pfam" id="PF23771"/>
    </source>
</evidence>
<feature type="domain" description="DUF7168" evidence="2">
    <location>
        <begin position="77"/>
        <end position="175"/>
    </location>
</feature>
<reference evidence="3" key="1">
    <citation type="journal article" date="2021" name="Proc. Natl. Acad. Sci. U.S.A.">
        <title>A Catalog of Tens of Thousands of Viruses from Human Metagenomes Reveals Hidden Associations with Chronic Diseases.</title>
        <authorList>
            <person name="Tisza M.J."/>
            <person name="Buck C.B."/>
        </authorList>
    </citation>
    <scope>NUCLEOTIDE SEQUENCE</scope>
    <source>
        <strain evidence="3">Ctf4O12</strain>
    </source>
</reference>
<dbReference type="EMBL" id="BK015732">
    <property type="protein sequence ID" value="DAE22380.1"/>
    <property type="molecule type" value="Genomic_DNA"/>
</dbReference>
<evidence type="ECO:0000259" key="1">
    <source>
        <dbReference type="Pfam" id="PF10979"/>
    </source>
</evidence>
<proteinExistence type="predicted"/>
<feature type="domain" description="DUF2786" evidence="1">
    <location>
        <begin position="5"/>
        <end position="44"/>
    </location>
</feature>
<dbReference type="Pfam" id="PF23771">
    <property type="entry name" value="DUF7168"/>
    <property type="match status" value="1"/>
</dbReference>
<evidence type="ECO:0008006" key="4">
    <source>
        <dbReference type="Google" id="ProtNLM"/>
    </source>
</evidence>
<sequence>MTENKIIEQIRQLLRIASDRGASVNERELAQRRAERLMVKYRIESLPEGDARAKDEDLTSMEVDIKGGSASMARATADGLATLARALDCFCSWRTYKRHTLSTIVGTRSDLAYVTEFYNAAVMSYPSMLKDRLRYEDFYSESERRRFRRSYVMGFFRGIADRIEIATREETTSTGQDIVLASRYQRAEAKARDGVNIRPARGLLIDRDGEASGERDGYVSGIGWMGERLDGPRVGIAAS</sequence>
<organism evidence="3">
    <name type="scientific">Siphoviridae sp. ctf4O12</name>
    <dbReference type="NCBI Taxonomy" id="2826410"/>
    <lineage>
        <taxon>Viruses</taxon>
        <taxon>Duplodnaviria</taxon>
        <taxon>Heunggongvirae</taxon>
        <taxon>Uroviricota</taxon>
        <taxon>Caudoviricetes</taxon>
    </lineage>
</organism>
<evidence type="ECO:0000313" key="3">
    <source>
        <dbReference type="EMBL" id="DAE22380.1"/>
    </source>
</evidence>
<name>A0A8S5QUQ2_9CAUD</name>
<accession>A0A8S5QUQ2</accession>
<dbReference type="InterPro" id="IPR024498">
    <property type="entry name" value="DUF2786"/>
</dbReference>
<protein>
    <recommendedName>
        <fullName evidence="4">DUF2786 domain-containing protein</fullName>
    </recommendedName>
</protein>